<dbReference type="SUPFAM" id="SSF52540">
    <property type="entry name" value="P-loop containing nucleoside triphosphate hydrolases"/>
    <property type="match status" value="1"/>
</dbReference>
<dbReference type="PANTHER" id="PTHR43977">
    <property type="entry name" value="STRUCTURAL MAINTENANCE OF CHROMOSOMES PROTEIN 3"/>
    <property type="match status" value="1"/>
</dbReference>
<evidence type="ECO:0000313" key="9">
    <source>
        <dbReference type="Proteomes" id="UP000234345"/>
    </source>
</evidence>
<comment type="caution">
    <text evidence="8">The sequence shown here is derived from an EMBL/GenBank/DDBJ whole genome shotgun (WGS) entry which is preliminary data.</text>
</comment>
<dbReference type="Gene3D" id="3.40.50.300">
    <property type="entry name" value="P-loop containing nucleotide triphosphate hydrolases"/>
    <property type="match status" value="2"/>
</dbReference>
<dbReference type="CDD" id="cd03278">
    <property type="entry name" value="ABC_SMC_barmotin"/>
    <property type="match status" value="2"/>
</dbReference>
<dbReference type="HAMAP" id="MF_01894">
    <property type="entry name" value="Smc_prok"/>
    <property type="match status" value="1"/>
</dbReference>
<keyword evidence="1 6" id="KW-0963">Cytoplasm</keyword>
<keyword evidence="2 6" id="KW-0547">Nucleotide-binding</keyword>
<comment type="function">
    <text evidence="6">Required for chromosome condensation and partitioning.</text>
</comment>
<dbReference type="EMBL" id="OCZC01000069">
    <property type="protein sequence ID" value="SOO25113.1"/>
    <property type="molecule type" value="Genomic_DNA"/>
</dbReference>
<evidence type="ECO:0000256" key="6">
    <source>
        <dbReference type="HAMAP-Rule" id="MF_01894"/>
    </source>
</evidence>
<dbReference type="GO" id="GO:0007059">
    <property type="term" value="P:chromosome segregation"/>
    <property type="evidence" value="ECO:0007669"/>
    <property type="project" value="UniProtKB-UniRule"/>
</dbReference>
<dbReference type="GO" id="GO:0030261">
    <property type="term" value="P:chromosome condensation"/>
    <property type="evidence" value="ECO:0007669"/>
    <property type="project" value="InterPro"/>
</dbReference>
<evidence type="ECO:0000256" key="2">
    <source>
        <dbReference type="ARBA" id="ARBA00022741"/>
    </source>
</evidence>
<reference evidence="8 9" key="1">
    <citation type="submission" date="2017-10" db="EMBL/GenBank/DDBJ databases">
        <authorList>
            <person name="Regsiter A."/>
            <person name="William W."/>
        </authorList>
    </citation>
    <scope>NUCLEOTIDE SEQUENCE [LARGE SCALE GENOMIC DNA]</scope>
    <source>
        <strain evidence="8 9">CFBP6991</strain>
    </source>
</reference>
<keyword evidence="4 6" id="KW-0175">Coiled coil</keyword>
<dbReference type="GO" id="GO:0007062">
    <property type="term" value="P:sister chromatid cohesion"/>
    <property type="evidence" value="ECO:0007669"/>
    <property type="project" value="InterPro"/>
</dbReference>
<keyword evidence="5 6" id="KW-0238">DNA-binding</keyword>
<accession>A0A7Z7NIC5</accession>
<dbReference type="GO" id="GO:0005524">
    <property type="term" value="F:ATP binding"/>
    <property type="evidence" value="ECO:0007669"/>
    <property type="project" value="UniProtKB-UniRule"/>
</dbReference>
<gene>
    <name evidence="6 8" type="primary">smc</name>
    <name evidence="8" type="ORF">XFF6991_420330</name>
</gene>
<dbReference type="GO" id="GO:0005694">
    <property type="term" value="C:chromosome"/>
    <property type="evidence" value="ECO:0007669"/>
    <property type="project" value="InterPro"/>
</dbReference>
<dbReference type="Proteomes" id="UP000234345">
    <property type="component" value="Unassembled WGS sequence"/>
</dbReference>
<dbReference type="SUPFAM" id="SSF75553">
    <property type="entry name" value="Smc hinge domain"/>
    <property type="match status" value="1"/>
</dbReference>
<dbReference type="InterPro" id="IPR003395">
    <property type="entry name" value="RecF/RecN/SMC_N"/>
</dbReference>
<dbReference type="InterPro" id="IPR011890">
    <property type="entry name" value="SMC_prok"/>
</dbReference>
<evidence type="ECO:0000313" key="8">
    <source>
        <dbReference type="EMBL" id="SOO25113.1"/>
    </source>
</evidence>
<dbReference type="AlphaFoldDB" id="A0A7Z7NIC5"/>
<comment type="similarity">
    <text evidence="6">Belongs to the SMC family.</text>
</comment>
<keyword evidence="3 6" id="KW-0067">ATP-binding</keyword>
<dbReference type="GO" id="GO:0006260">
    <property type="term" value="P:DNA replication"/>
    <property type="evidence" value="ECO:0007669"/>
    <property type="project" value="UniProtKB-UniRule"/>
</dbReference>
<dbReference type="Gene3D" id="1.10.287.1490">
    <property type="match status" value="1"/>
</dbReference>
<dbReference type="NCBIfam" id="TIGR02168">
    <property type="entry name" value="SMC_prok_B"/>
    <property type="match status" value="1"/>
</dbReference>
<sequence>MPAVPGPLYSTSIVRLARATGVLSASAMPSYPDPMACTAPLTEIPVSMRLSTIKLSGFKSFVDPTTLHLPTNMTGIVGPNGCGKSNIIDAVRWVMGESSASRLRGDSLTDVIFSGSSARKPVSQATVELIFDNSDHTISGEFASFNEISVKRLVSRDGNSAYYLNGTKCRRRDITDLFLGTGLGPRSYSIIEQGMISQIIEARPEDLRVYLEEAAGISKYKERRKETETRIRHTRENLDRLSDLREEITKQLAHLQRQARQAEQYQALQEERRIKDAEWKALEYRGLDGRLQGLREKLNQEETRLQQLIAEQRDAEARIETGRVRREEAAEAVAKAQADVYQVGGALARIEQQIQHQRELSHRLHKARDEAQSQLQELTQHISGDSAKLSVLREAVAAAEPQLEQLREDHEFRQESLREAEARLADWQQRWETHNRDTGEASRAGEVERTRVDYLDRQALEADRRREALVNERAGLDLDALAEAFEQIELRHETQKTSLDGLTEQVEARKHALAGLQEQQRASQGELAEVRKQAQAARGRLSSLETLQQAALGQEQGAAVAWLKSRGLDSAARVGERISVESGWENAVEGALGQLIEGVLVEAPEQLVDALGELGDGRIALVSSATDNASFAPTSLAAKVQGPIAIRRLLARLHTAEDLDAARTLQRNLPEGDSVITRNGERLGEGWVRVSRSGAAKQGALLREREIQELRTQIETLQEREAELEHQLSSFREQLLAAEQQREDAQRQLYMAHRSVSELAGQLQSQQGKVDAARTRIERIETELAQLLETLDTSREQAREARAKLEDAVTLMGDLQGTREALESERRQLTDARDQARDAARGVRDAMHALALTLESQRTQIASLSQTLERMDSQRGQLDTRLEDLVAQLSEGDSPVETLEHEHQAALSERVRTERALGEARTLLDSIDSELRSFEQTRQQRDEQALAQRERISQRKLDQQALVLNAEQLEAAVVKAGFVLEEVVNGLPESANVAEWEAAVGQIDGRMRRLEPVNLAAIQEYGEAAQRSEYLDAQNLDLNTALETLEEAIRKIDRETRGRFKDTFDRVNSGVQALYPRLFGGGHAYLELTGEDLLDTGVTIMARPPGKRVSSISLLSGGEKAMTAVALVFAIFQLNPAPFCLLDEVDAPLDEANVGRLANMVREMSEKVQFLFVSHNKATMEAARQLSGVTMREPGVSRLVSVDLEEAARLAGAA</sequence>
<feature type="domain" description="SMC hinge" evidence="7">
    <location>
        <begin position="568"/>
        <end position="666"/>
    </location>
</feature>
<protein>
    <recommendedName>
        <fullName evidence="6">Chromosome partition protein Smc</fullName>
    </recommendedName>
</protein>
<dbReference type="InterPro" id="IPR024704">
    <property type="entry name" value="SMC"/>
</dbReference>
<comment type="subcellular location">
    <subcellularLocation>
        <location evidence="6">Cytoplasm</location>
    </subcellularLocation>
</comment>
<dbReference type="Pfam" id="PF06470">
    <property type="entry name" value="SMC_hinge"/>
    <property type="match status" value="1"/>
</dbReference>
<feature type="coiled-coil region" evidence="6">
    <location>
        <begin position="499"/>
        <end position="547"/>
    </location>
</feature>
<evidence type="ECO:0000256" key="4">
    <source>
        <dbReference type="ARBA" id="ARBA00023054"/>
    </source>
</evidence>
<dbReference type="SUPFAM" id="SSF57997">
    <property type="entry name" value="Tropomyosin"/>
    <property type="match status" value="1"/>
</dbReference>
<dbReference type="InterPro" id="IPR036277">
    <property type="entry name" value="SMC_hinge_sf"/>
</dbReference>
<evidence type="ECO:0000256" key="1">
    <source>
        <dbReference type="ARBA" id="ARBA00022490"/>
    </source>
</evidence>
<feature type="coiled-coil region" evidence="6">
    <location>
        <begin position="217"/>
        <end position="318"/>
    </location>
</feature>
<evidence type="ECO:0000256" key="5">
    <source>
        <dbReference type="ARBA" id="ARBA00023125"/>
    </source>
</evidence>
<evidence type="ECO:0000259" key="7">
    <source>
        <dbReference type="SMART" id="SM00968"/>
    </source>
</evidence>
<comment type="domain">
    <text evidence="6">Contains large globular domains required for ATP hydrolysis at each terminus and a third globular domain forming a flexible hinge near the middle of the molecule. These domains are separated by coiled-coil structures.</text>
</comment>
<feature type="coiled-coil region" evidence="6">
    <location>
        <begin position="357"/>
        <end position="437"/>
    </location>
</feature>
<dbReference type="PIRSF" id="PIRSF005719">
    <property type="entry name" value="SMC"/>
    <property type="match status" value="1"/>
</dbReference>
<feature type="coiled-coil region" evidence="6">
    <location>
        <begin position="700"/>
        <end position="916"/>
    </location>
</feature>
<evidence type="ECO:0000256" key="3">
    <source>
        <dbReference type="ARBA" id="ARBA00022840"/>
    </source>
</evidence>
<dbReference type="Pfam" id="PF02463">
    <property type="entry name" value="SMC_N"/>
    <property type="match status" value="1"/>
</dbReference>
<dbReference type="GO" id="GO:0003677">
    <property type="term" value="F:DNA binding"/>
    <property type="evidence" value="ECO:0007669"/>
    <property type="project" value="UniProtKB-UniRule"/>
</dbReference>
<name>A0A7Z7NIC5_XANCH</name>
<dbReference type="GO" id="GO:0016887">
    <property type="term" value="F:ATP hydrolysis activity"/>
    <property type="evidence" value="ECO:0007669"/>
    <property type="project" value="InterPro"/>
</dbReference>
<dbReference type="InterPro" id="IPR027417">
    <property type="entry name" value="P-loop_NTPase"/>
</dbReference>
<dbReference type="InterPro" id="IPR010935">
    <property type="entry name" value="SMC_hinge"/>
</dbReference>
<proteinExistence type="inferred from homology"/>
<dbReference type="SMART" id="SM00968">
    <property type="entry name" value="SMC_hinge"/>
    <property type="match status" value="1"/>
</dbReference>
<comment type="subunit">
    <text evidence="6">Homodimer.</text>
</comment>
<feature type="binding site" evidence="6">
    <location>
        <begin position="79"/>
        <end position="86"/>
    </location>
    <ligand>
        <name>ATP</name>
        <dbReference type="ChEBI" id="CHEBI:30616"/>
    </ligand>
</feature>
<organism evidence="8 9">
    <name type="scientific">Xanthomonas campestris pv. phaseoli</name>
    <dbReference type="NCBI Taxonomy" id="317013"/>
    <lineage>
        <taxon>Bacteria</taxon>
        <taxon>Pseudomonadati</taxon>
        <taxon>Pseudomonadota</taxon>
        <taxon>Gammaproteobacteria</taxon>
        <taxon>Lysobacterales</taxon>
        <taxon>Lysobacteraceae</taxon>
        <taxon>Xanthomonas</taxon>
    </lineage>
</organism>
<dbReference type="GO" id="GO:0005737">
    <property type="term" value="C:cytoplasm"/>
    <property type="evidence" value="ECO:0007669"/>
    <property type="project" value="UniProtKB-SubCell"/>
</dbReference>